<dbReference type="SUPFAM" id="SSF81901">
    <property type="entry name" value="HCP-like"/>
    <property type="match status" value="1"/>
</dbReference>
<dbReference type="AlphaFoldDB" id="A0A3B0YDH2"/>
<proteinExistence type="predicted"/>
<dbReference type="SMART" id="SM00671">
    <property type="entry name" value="SEL1"/>
    <property type="match status" value="2"/>
</dbReference>
<organism evidence="1">
    <name type="scientific">hydrothermal vent metagenome</name>
    <dbReference type="NCBI Taxonomy" id="652676"/>
    <lineage>
        <taxon>unclassified sequences</taxon>
        <taxon>metagenomes</taxon>
        <taxon>ecological metagenomes</taxon>
    </lineage>
</organism>
<dbReference type="InterPro" id="IPR050767">
    <property type="entry name" value="Sel1_AlgK"/>
</dbReference>
<name>A0A3B0YDH2_9ZZZZ</name>
<sequence>MTKYIYALILIFFSFSAFADNYSDAWKGYHSGKYDEALQSFSDLAREGNVYAQVIVGIQHAAEYRYADIKESSPYNPSAVLSKITDMHNSGDIEATFLLALMHDEGWAAIKNDDLSKNFIMIAAKAGNTAAQAHLAEYYELGADREHGVKKAIYWYKKAAESGSIWAKQKLNLLSK</sequence>
<reference evidence="1" key="1">
    <citation type="submission" date="2018-06" db="EMBL/GenBank/DDBJ databases">
        <authorList>
            <person name="Zhirakovskaya E."/>
        </authorList>
    </citation>
    <scope>NUCLEOTIDE SEQUENCE</scope>
</reference>
<evidence type="ECO:0000313" key="1">
    <source>
        <dbReference type="EMBL" id="VAW78938.1"/>
    </source>
</evidence>
<accession>A0A3B0YDH2</accession>
<dbReference type="Pfam" id="PF08238">
    <property type="entry name" value="Sel1"/>
    <property type="match status" value="2"/>
</dbReference>
<protein>
    <recommendedName>
        <fullName evidence="2">TETRATRICOPEPTIDE REPEAT FAMILY PROTEIN</fullName>
    </recommendedName>
</protein>
<dbReference type="PANTHER" id="PTHR11102:SF160">
    <property type="entry name" value="ERAD-ASSOCIATED E3 UBIQUITIN-PROTEIN LIGASE COMPONENT HRD3"/>
    <property type="match status" value="1"/>
</dbReference>
<dbReference type="EMBL" id="UOFN01000104">
    <property type="protein sequence ID" value="VAW78938.1"/>
    <property type="molecule type" value="Genomic_DNA"/>
</dbReference>
<dbReference type="PANTHER" id="PTHR11102">
    <property type="entry name" value="SEL-1-LIKE PROTEIN"/>
    <property type="match status" value="1"/>
</dbReference>
<gene>
    <name evidence="1" type="ORF">MNBD_GAMMA15-986</name>
</gene>
<dbReference type="InterPro" id="IPR006597">
    <property type="entry name" value="Sel1-like"/>
</dbReference>
<dbReference type="InterPro" id="IPR011990">
    <property type="entry name" value="TPR-like_helical_dom_sf"/>
</dbReference>
<dbReference type="Gene3D" id="1.25.40.10">
    <property type="entry name" value="Tetratricopeptide repeat domain"/>
    <property type="match status" value="1"/>
</dbReference>
<evidence type="ECO:0008006" key="2">
    <source>
        <dbReference type="Google" id="ProtNLM"/>
    </source>
</evidence>